<dbReference type="PROSITE" id="PS00041">
    <property type="entry name" value="HTH_ARAC_FAMILY_1"/>
    <property type="match status" value="1"/>
</dbReference>
<dbReference type="PANTHER" id="PTHR46796">
    <property type="entry name" value="HTH-TYPE TRANSCRIPTIONAL ACTIVATOR RHAS-RELATED"/>
    <property type="match status" value="1"/>
</dbReference>
<dbReference type="OrthoDB" id="9780667at2"/>
<dbReference type="Pfam" id="PF12833">
    <property type="entry name" value="HTH_18"/>
    <property type="match status" value="1"/>
</dbReference>
<evidence type="ECO:0000256" key="4">
    <source>
        <dbReference type="ARBA" id="ARBA00023163"/>
    </source>
</evidence>
<dbReference type="SMART" id="SM00342">
    <property type="entry name" value="HTH_ARAC"/>
    <property type="match status" value="1"/>
</dbReference>
<keyword evidence="4" id="KW-0804">Transcription</keyword>
<dbReference type="InterPro" id="IPR018060">
    <property type="entry name" value="HTH_AraC"/>
</dbReference>
<dbReference type="RefSeq" id="WP_089526331.1">
    <property type="nucleotide sequence ID" value="NZ_NMUQ01000003.1"/>
</dbReference>
<dbReference type="SUPFAM" id="SSF51215">
    <property type="entry name" value="Regulatory protein AraC"/>
    <property type="match status" value="1"/>
</dbReference>
<dbReference type="PROSITE" id="PS01124">
    <property type="entry name" value="HTH_ARAC_FAMILY_2"/>
    <property type="match status" value="1"/>
</dbReference>
<evidence type="ECO:0000256" key="3">
    <source>
        <dbReference type="ARBA" id="ARBA00023159"/>
    </source>
</evidence>
<dbReference type="GO" id="GO:0043565">
    <property type="term" value="F:sequence-specific DNA binding"/>
    <property type="evidence" value="ECO:0007669"/>
    <property type="project" value="InterPro"/>
</dbReference>
<protein>
    <recommendedName>
        <fullName evidence="5">HTH araC/xylS-type domain-containing protein</fullName>
    </recommendedName>
</protein>
<dbReference type="PROSITE" id="PS51257">
    <property type="entry name" value="PROKAR_LIPOPROTEIN"/>
    <property type="match status" value="1"/>
</dbReference>
<dbReference type="CDD" id="cd02208">
    <property type="entry name" value="cupin_RmlC-like"/>
    <property type="match status" value="1"/>
</dbReference>
<dbReference type="InterPro" id="IPR018062">
    <property type="entry name" value="HTH_AraC-typ_CS"/>
</dbReference>
<dbReference type="SUPFAM" id="SSF46689">
    <property type="entry name" value="Homeodomain-like"/>
    <property type="match status" value="2"/>
</dbReference>
<dbReference type="Proteomes" id="UP000215145">
    <property type="component" value="Unassembled WGS sequence"/>
</dbReference>
<name>A0A229NUP4_9BACL</name>
<evidence type="ECO:0000313" key="7">
    <source>
        <dbReference type="Proteomes" id="UP000215145"/>
    </source>
</evidence>
<organism evidence="6 7">
    <name type="scientific">Paenibacillus herberti</name>
    <dbReference type="NCBI Taxonomy" id="1619309"/>
    <lineage>
        <taxon>Bacteria</taxon>
        <taxon>Bacillati</taxon>
        <taxon>Bacillota</taxon>
        <taxon>Bacilli</taxon>
        <taxon>Bacillales</taxon>
        <taxon>Paenibacillaceae</taxon>
        <taxon>Paenibacillus</taxon>
    </lineage>
</organism>
<feature type="domain" description="HTH araC/xylS-type" evidence="5">
    <location>
        <begin position="177"/>
        <end position="274"/>
    </location>
</feature>
<sequence>MDQNKSVIMRSRLRQLHATFTLAACSELKPGGRTEQPLLHEQHCLMLPLSGRCEIQLNQGEKHSAQPGELYFIPQGVTMNCTVANEENFRFYWICFHLDAGTSEFIRLLNLPLFSCMADPQRVEQLFHQLVELKGQLTLADELRARAIVMELVAFFLEGGLIDHAEWFNDPELQALSGVLNYIDEHLADNPTVEELARQIYLHPNYFITYFRSLTGLTPIQYVNQRKIEHARELLDSGDTPVQEAARAVGLNNPYFSRLFKQQVGMAPRRYRQLMASKKEQRVQQPASVGIESTRWMEEFGWMEDALPAHSSAAYRMRGMACTPHISYRTFSN</sequence>
<accession>A0A229NUP4</accession>
<dbReference type="InterPro" id="IPR003313">
    <property type="entry name" value="AraC-bd"/>
</dbReference>
<dbReference type="InterPro" id="IPR014710">
    <property type="entry name" value="RmlC-like_jellyroll"/>
</dbReference>
<evidence type="ECO:0000256" key="1">
    <source>
        <dbReference type="ARBA" id="ARBA00023015"/>
    </source>
</evidence>
<dbReference type="InterPro" id="IPR050204">
    <property type="entry name" value="AraC_XylS_family_regulators"/>
</dbReference>
<evidence type="ECO:0000256" key="2">
    <source>
        <dbReference type="ARBA" id="ARBA00023125"/>
    </source>
</evidence>
<dbReference type="Gene3D" id="1.10.10.60">
    <property type="entry name" value="Homeodomain-like"/>
    <property type="match status" value="2"/>
</dbReference>
<proteinExistence type="predicted"/>
<evidence type="ECO:0000313" key="6">
    <source>
        <dbReference type="EMBL" id="OXM13627.1"/>
    </source>
</evidence>
<gene>
    <name evidence="6" type="ORF">CGZ75_21630</name>
</gene>
<comment type="caution">
    <text evidence="6">The sequence shown here is derived from an EMBL/GenBank/DDBJ whole genome shotgun (WGS) entry which is preliminary data.</text>
</comment>
<dbReference type="Gene3D" id="2.60.120.10">
    <property type="entry name" value="Jelly Rolls"/>
    <property type="match status" value="1"/>
</dbReference>
<dbReference type="GO" id="GO:0003700">
    <property type="term" value="F:DNA-binding transcription factor activity"/>
    <property type="evidence" value="ECO:0007669"/>
    <property type="project" value="InterPro"/>
</dbReference>
<dbReference type="InterPro" id="IPR009057">
    <property type="entry name" value="Homeodomain-like_sf"/>
</dbReference>
<reference evidence="6 7" key="1">
    <citation type="submission" date="2017-07" db="EMBL/GenBank/DDBJ databases">
        <title>Paenibacillus herberti R33 genome sequencing and assembly.</title>
        <authorList>
            <person name="Su W."/>
        </authorList>
    </citation>
    <scope>NUCLEOTIDE SEQUENCE [LARGE SCALE GENOMIC DNA]</scope>
    <source>
        <strain evidence="6 7">R33</strain>
    </source>
</reference>
<dbReference type="Pfam" id="PF02311">
    <property type="entry name" value="AraC_binding"/>
    <property type="match status" value="1"/>
</dbReference>
<evidence type="ECO:0000259" key="5">
    <source>
        <dbReference type="PROSITE" id="PS01124"/>
    </source>
</evidence>
<keyword evidence="7" id="KW-1185">Reference proteome</keyword>
<dbReference type="EMBL" id="NMUQ01000003">
    <property type="protein sequence ID" value="OXM13627.1"/>
    <property type="molecule type" value="Genomic_DNA"/>
</dbReference>
<keyword evidence="2" id="KW-0238">DNA-binding</keyword>
<dbReference type="AlphaFoldDB" id="A0A229NUP4"/>
<keyword evidence="1" id="KW-0805">Transcription regulation</keyword>
<keyword evidence="3" id="KW-0010">Activator</keyword>
<dbReference type="InterPro" id="IPR037923">
    <property type="entry name" value="HTH-like"/>
</dbReference>